<name>A0ABW5MZG9_9FLAO</name>
<dbReference type="PANTHER" id="PTHR43300:SF7">
    <property type="entry name" value="UDP-N-ACETYLBACILLOSAMINE N-ACETYLTRANSFERASE"/>
    <property type="match status" value="1"/>
</dbReference>
<proteinExistence type="inferred from homology"/>
<dbReference type="Gene3D" id="2.160.10.10">
    <property type="entry name" value="Hexapeptide repeat proteins"/>
    <property type="match status" value="1"/>
</dbReference>
<sequence length="220" mass="24826">MKNVIILGTGGCAAEITFFIEDNNSKAQENERINILGYIDYADHVKDHYDRYSFKAPVLCDIDSYEPKPDEEVLLAVMDISFRKKMIEKLKSKNARIGSFFHHNVIKPKELTIGEGNIIGPFCMLEKFATIGNYNLMISYCSISHDCVLGDNNFFSDTVIAGSTKVGNNNFFGIRSFTTPGVEIGNDNIIQAGMHVDKSIKNDTTVFYRFKERVMVIPKK</sequence>
<reference evidence="3" key="1">
    <citation type="journal article" date="2019" name="Int. J. Syst. Evol. Microbiol.">
        <title>The Global Catalogue of Microorganisms (GCM) 10K type strain sequencing project: providing services to taxonomists for standard genome sequencing and annotation.</title>
        <authorList>
            <consortium name="The Broad Institute Genomics Platform"/>
            <consortium name="The Broad Institute Genome Sequencing Center for Infectious Disease"/>
            <person name="Wu L."/>
            <person name="Ma J."/>
        </authorList>
    </citation>
    <scope>NUCLEOTIDE SEQUENCE [LARGE SCALE GENOMIC DNA]</scope>
    <source>
        <strain evidence="3">KCTC 52368</strain>
    </source>
</reference>
<dbReference type="Proteomes" id="UP001597526">
    <property type="component" value="Unassembled WGS sequence"/>
</dbReference>
<comment type="similarity">
    <text evidence="1">Belongs to the transferase hexapeptide repeat family.</text>
</comment>
<accession>A0ABW5MZG9</accession>
<gene>
    <name evidence="2" type="ORF">ACFSQJ_09065</name>
</gene>
<organism evidence="2 3">
    <name type="scientific">Croceitalea marina</name>
    <dbReference type="NCBI Taxonomy" id="1775166"/>
    <lineage>
        <taxon>Bacteria</taxon>
        <taxon>Pseudomonadati</taxon>
        <taxon>Bacteroidota</taxon>
        <taxon>Flavobacteriia</taxon>
        <taxon>Flavobacteriales</taxon>
        <taxon>Flavobacteriaceae</taxon>
        <taxon>Croceitalea</taxon>
    </lineage>
</organism>
<comment type="caution">
    <text evidence="2">The sequence shown here is derived from an EMBL/GenBank/DDBJ whole genome shotgun (WGS) entry which is preliminary data.</text>
</comment>
<dbReference type="Gene3D" id="3.40.50.20">
    <property type="match status" value="1"/>
</dbReference>
<dbReference type="EMBL" id="JBHULB010000011">
    <property type="protein sequence ID" value="MFD2587079.1"/>
    <property type="molecule type" value="Genomic_DNA"/>
</dbReference>
<evidence type="ECO:0000313" key="3">
    <source>
        <dbReference type="Proteomes" id="UP001597526"/>
    </source>
</evidence>
<keyword evidence="3" id="KW-1185">Reference proteome</keyword>
<protein>
    <recommendedName>
        <fullName evidence="4">PglD N-terminal domain-containing protein</fullName>
    </recommendedName>
</protein>
<evidence type="ECO:0008006" key="4">
    <source>
        <dbReference type="Google" id="ProtNLM"/>
    </source>
</evidence>
<dbReference type="RefSeq" id="WP_377766639.1">
    <property type="nucleotide sequence ID" value="NZ_JBHULB010000011.1"/>
</dbReference>
<evidence type="ECO:0000256" key="1">
    <source>
        <dbReference type="ARBA" id="ARBA00007274"/>
    </source>
</evidence>
<dbReference type="SUPFAM" id="SSF51161">
    <property type="entry name" value="Trimeric LpxA-like enzymes"/>
    <property type="match status" value="1"/>
</dbReference>
<evidence type="ECO:0000313" key="2">
    <source>
        <dbReference type="EMBL" id="MFD2587079.1"/>
    </source>
</evidence>
<dbReference type="InterPro" id="IPR011004">
    <property type="entry name" value="Trimer_LpxA-like_sf"/>
</dbReference>
<dbReference type="PANTHER" id="PTHR43300">
    <property type="entry name" value="ACETYLTRANSFERASE"/>
    <property type="match status" value="1"/>
</dbReference>
<dbReference type="InterPro" id="IPR050179">
    <property type="entry name" value="Trans_hexapeptide_repeat"/>
</dbReference>